<evidence type="ECO:0000313" key="1">
    <source>
        <dbReference type="EMBL" id="CEL93613.1"/>
    </source>
</evidence>
<dbReference type="PhylomeDB" id="A0A0G4EE28"/>
<dbReference type="AlphaFoldDB" id="A0A0G4EE28"/>
<evidence type="ECO:0000313" key="2">
    <source>
        <dbReference type="Proteomes" id="UP000041254"/>
    </source>
</evidence>
<name>A0A0G4EE28_VITBC</name>
<organism evidence="1 2">
    <name type="scientific">Vitrella brassicaformis (strain CCMP3155)</name>
    <dbReference type="NCBI Taxonomy" id="1169540"/>
    <lineage>
        <taxon>Eukaryota</taxon>
        <taxon>Sar</taxon>
        <taxon>Alveolata</taxon>
        <taxon>Colpodellida</taxon>
        <taxon>Vitrellaceae</taxon>
        <taxon>Vitrella</taxon>
    </lineage>
</organism>
<accession>A0A0G4EE28</accession>
<sequence length="572" mass="63108">MTSRGALVSATGCESADRLILTSQKSFEQIMQQFEDVKTKAEGDVKAITGEILAMVAARGGVWQPLDTSGEMHVNAGGTVFPVSRRALLMPAMVHKYISVLLMHHADGLPRDADGHVYLETSPAHFEAFLDELTLYETGRTDTVQLPASKADDPAYNEYHALFMRDIGYYTATQVPTGAHTTPTTPTDAPSDEIRQHTQAWEASLRAHATAVKRLRAMRDGIGRFLEAMEPFFASQDESNNEILSLTVLGRRVSVMRKTLMRLGPDHPLLTRFSTTPPCWQGRQVDKTPARHFVSIVDFARRISTMSGQLIRPPLIEQDKMRHFVEDTEMYGLKHEPSVPRLDEGNLIIKTQSEMAEVLAMTGKDSCTATIIYKGSRGTQLTLYPKMLECVAGKSGLLFAIRQGDTHRFGCFIDGELTPPQEPTQTSGLYKVPLFFFSLSGAYDTPTKIELPKDKQYVEVAGTQGAVKAANMDRRANVVIGYGRLWLGYANPGPAADLSSCCQWIKRGHMPACYKGETNKRGNGTLAATHDFTFTFDEMEIYHVETVSSATAVGGRAGKPRGLVDWLFGACK</sequence>
<gene>
    <name evidence="1" type="ORF">Vbra_11321</name>
</gene>
<keyword evidence="2" id="KW-1185">Reference proteome</keyword>
<dbReference type="VEuPathDB" id="CryptoDB:Vbra_11321"/>
<proteinExistence type="predicted"/>
<dbReference type="InParanoid" id="A0A0G4EE28"/>
<dbReference type="EMBL" id="CDMY01000179">
    <property type="protein sequence ID" value="CEL93613.1"/>
    <property type="molecule type" value="Genomic_DNA"/>
</dbReference>
<dbReference type="Proteomes" id="UP000041254">
    <property type="component" value="Unassembled WGS sequence"/>
</dbReference>
<evidence type="ECO:0008006" key="3">
    <source>
        <dbReference type="Google" id="ProtNLM"/>
    </source>
</evidence>
<protein>
    <recommendedName>
        <fullName evidence="3">TLDc domain-containing protein</fullName>
    </recommendedName>
</protein>
<reference evidence="1 2" key="1">
    <citation type="submission" date="2014-11" db="EMBL/GenBank/DDBJ databases">
        <authorList>
            <person name="Zhu J."/>
            <person name="Qi W."/>
            <person name="Song R."/>
        </authorList>
    </citation>
    <scope>NUCLEOTIDE SEQUENCE [LARGE SCALE GENOMIC DNA]</scope>
</reference>